<protein>
    <recommendedName>
        <fullName evidence="2">DUF676 domain-containing protein</fullName>
    </recommendedName>
</protein>
<dbReference type="InterPro" id="IPR029058">
    <property type="entry name" value="AB_hydrolase_fold"/>
</dbReference>
<feature type="domain" description="DUF676" evidence="2">
    <location>
        <begin position="2"/>
        <end position="198"/>
    </location>
</feature>
<reference evidence="3 4" key="1">
    <citation type="journal article" date="2018" name="G3 (Bethesda)">
        <title>Phylogenetic and Phylogenomic Definition of Rhizopus Species.</title>
        <authorList>
            <person name="Gryganskyi A.P."/>
            <person name="Golan J."/>
            <person name="Dolatabadi S."/>
            <person name="Mondo S."/>
            <person name="Robb S."/>
            <person name="Idnurm A."/>
            <person name="Muszewska A."/>
            <person name="Steczkiewicz K."/>
            <person name="Masonjones S."/>
            <person name="Liao H.L."/>
            <person name="Gajdeczka M.T."/>
            <person name="Anike F."/>
            <person name="Vuek A."/>
            <person name="Anishchenko I.M."/>
            <person name="Voigt K."/>
            <person name="de Hoog G.S."/>
            <person name="Smith M.E."/>
            <person name="Heitman J."/>
            <person name="Vilgalys R."/>
            <person name="Stajich J.E."/>
        </authorList>
    </citation>
    <scope>NUCLEOTIDE SEQUENCE [LARGE SCALE GENOMIC DNA]</scope>
    <source>
        <strain evidence="3 4">CBS 357.93</strain>
    </source>
</reference>
<comment type="similarity">
    <text evidence="1">Belongs to the putative lipase ROG1 family.</text>
</comment>
<dbReference type="PANTHER" id="PTHR12482">
    <property type="entry name" value="LIPASE ROG1-RELATED-RELATED"/>
    <property type="match status" value="1"/>
</dbReference>
<sequence length="392" mass="45295">MNKIHLVVFVHGMMGSRAHSVYVSERLVRKYPNIQTYISSANEGWLMNDGVDACGLRLAQEIYDHIVYLHTSKSMTVTHFSIFGHSMGGIVARFAIGILDRQGVFTNIQLMNYISIVSPHLSIYIPYQEWYGRAINEIVKLGGCPITDQLSFCDSFREGSPLWEILADPAHEFYTALKKFKHKRNYVNTTGDFSVPYFAAAMDGSDYFDDPLNMNISCHSKYPSIITRFDIKETKECRRVNLFEKIAHVVFVGVRVPLVFMPSRSTSWRRHDQVLSSYQDEKEGYYSIHIDRKHNFLFEKHQNMNKEETMTKRLDLSKSFPEVGPNVKNRASYPVHCHSAQRRIIEMLKKIDWEQTLVHINSSKAHTMIIGIEDGVQEGKDVVEHFTDTFDY</sequence>
<keyword evidence="4" id="KW-1185">Reference proteome</keyword>
<evidence type="ECO:0000313" key="3">
    <source>
        <dbReference type="EMBL" id="RCH89315.1"/>
    </source>
</evidence>
<proteinExistence type="inferred from homology"/>
<evidence type="ECO:0000256" key="1">
    <source>
        <dbReference type="ARBA" id="ARBA00007920"/>
    </source>
</evidence>
<evidence type="ECO:0000259" key="2">
    <source>
        <dbReference type="Pfam" id="PF05057"/>
    </source>
</evidence>
<dbReference type="PANTHER" id="PTHR12482:SF62">
    <property type="entry name" value="LIPASE ROG1-RELATED"/>
    <property type="match status" value="1"/>
</dbReference>
<gene>
    <name evidence="3" type="ORF">CU097_009095</name>
</gene>
<dbReference type="Gene3D" id="3.40.50.1820">
    <property type="entry name" value="alpha/beta hydrolase"/>
    <property type="match status" value="1"/>
</dbReference>
<dbReference type="OrthoDB" id="273452at2759"/>
<organism evidence="3 4">
    <name type="scientific">Rhizopus azygosporus</name>
    <name type="common">Rhizopus microsporus var. azygosporus</name>
    <dbReference type="NCBI Taxonomy" id="86630"/>
    <lineage>
        <taxon>Eukaryota</taxon>
        <taxon>Fungi</taxon>
        <taxon>Fungi incertae sedis</taxon>
        <taxon>Mucoromycota</taxon>
        <taxon>Mucoromycotina</taxon>
        <taxon>Mucoromycetes</taxon>
        <taxon>Mucorales</taxon>
        <taxon>Mucorineae</taxon>
        <taxon>Rhizopodaceae</taxon>
        <taxon>Rhizopus</taxon>
    </lineage>
</organism>
<dbReference type="SUPFAM" id="SSF53474">
    <property type="entry name" value="alpha/beta-Hydrolases"/>
    <property type="match status" value="1"/>
</dbReference>
<name>A0A367JHG1_RHIAZ</name>
<dbReference type="Proteomes" id="UP000252139">
    <property type="component" value="Unassembled WGS sequence"/>
</dbReference>
<dbReference type="AlphaFoldDB" id="A0A367JHG1"/>
<dbReference type="Pfam" id="PF05057">
    <property type="entry name" value="DUF676"/>
    <property type="match status" value="1"/>
</dbReference>
<dbReference type="InterPro" id="IPR007751">
    <property type="entry name" value="DUF676_lipase-like"/>
</dbReference>
<comment type="caution">
    <text evidence="3">The sequence shown here is derived from an EMBL/GenBank/DDBJ whole genome shotgun (WGS) entry which is preliminary data.</text>
</comment>
<accession>A0A367JHG1</accession>
<dbReference type="EMBL" id="PJQL01001311">
    <property type="protein sequence ID" value="RCH89315.1"/>
    <property type="molecule type" value="Genomic_DNA"/>
</dbReference>
<dbReference type="InterPro" id="IPR044294">
    <property type="entry name" value="Lipase-like"/>
</dbReference>
<evidence type="ECO:0000313" key="4">
    <source>
        <dbReference type="Proteomes" id="UP000252139"/>
    </source>
</evidence>